<reference evidence="5" key="2">
    <citation type="submission" date="2021-04" db="EMBL/GenBank/DDBJ databases">
        <title>Sarcopeltis skottsbergii and Sarcopeltis antarctica (Gigartinaceae, Rhodophyta), a new genus and new species from Antarctica.</title>
        <authorList>
            <person name="Leister G."/>
            <person name="Gabrielson P."/>
            <person name="Hommersand M."/>
        </authorList>
    </citation>
    <scope>NUCLEOTIDE SEQUENCE</scope>
</reference>
<proteinExistence type="inferred from homology"/>
<dbReference type="Pfam" id="PF06868">
    <property type="entry name" value="DUF1257"/>
    <property type="match status" value="1"/>
</dbReference>
<evidence type="ECO:0000256" key="2">
    <source>
        <dbReference type="ARBA" id="ARBA00009068"/>
    </source>
</evidence>
<sequence length="128" mass="15406">MSHLSLIKTCINNKFILTKTLEELGFNYENNKYKKEQENKIDIESVNLIVKTENKNLCEFRWNGQEYSFLADFQLWNYNIPYEQLLEKIKQKYSYNTIVHESIREGFTNITDEQLKDGSIKLVIQRWN</sequence>
<accession>A0A7M3VH39</accession>
<comment type="subcellular location">
    <subcellularLocation>
        <location evidence="1">Plastid</location>
    </subcellularLocation>
</comment>
<organism evidence="5">
    <name type="scientific">Sarcopeltis skottsbergii</name>
    <name type="common">Red alga</name>
    <name type="synonym">Gigartina skottsbergii</name>
    <dbReference type="NCBI Taxonomy" id="2765380"/>
    <lineage>
        <taxon>Eukaryota</taxon>
        <taxon>Rhodophyta</taxon>
        <taxon>Florideophyceae</taxon>
        <taxon>Rhodymeniophycidae</taxon>
        <taxon>Gigartinales</taxon>
        <taxon>Gigartinaceae</taxon>
        <taxon>Sarcopeltis</taxon>
    </lineage>
</organism>
<dbReference type="PANTHER" id="PTHR39638">
    <property type="entry name" value="YCF35"/>
    <property type="match status" value="1"/>
</dbReference>
<reference evidence="5" key="1">
    <citation type="submission" date="2020-02" db="EMBL/GenBank/DDBJ databases">
        <authorList>
            <person name="Hughey J.R."/>
        </authorList>
    </citation>
    <scope>NUCLEOTIDE SEQUENCE</scope>
</reference>
<dbReference type="AlphaFoldDB" id="A0A7M3VH39"/>
<dbReference type="PANTHER" id="PTHR39638:SF2">
    <property type="entry name" value="YCF35"/>
    <property type="match status" value="1"/>
</dbReference>
<gene>
    <name evidence="5" type="primary">ycf35</name>
</gene>
<dbReference type="EMBL" id="MT032182">
    <property type="protein sequence ID" value="QOS04505.1"/>
    <property type="molecule type" value="Genomic_DNA"/>
</dbReference>
<evidence type="ECO:0000256" key="3">
    <source>
        <dbReference type="ARBA" id="ARBA00021585"/>
    </source>
</evidence>
<name>A0A7M3VH39_SARSK</name>
<keyword evidence="4 5" id="KW-0934">Plastid</keyword>
<dbReference type="GO" id="GO:0009536">
    <property type="term" value="C:plastid"/>
    <property type="evidence" value="ECO:0007669"/>
    <property type="project" value="UniProtKB-SubCell"/>
</dbReference>
<evidence type="ECO:0000256" key="4">
    <source>
        <dbReference type="ARBA" id="ARBA00022640"/>
    </source>
</evidence>
<evidence type="ECO:0000313" key="5">
    <source>
        <dbReference type="EMBL" id="QOS04505.1"/>
    </source>
</evidence>
<comment type="similarity">
    <text evidence="2">Belongs to the ycf35 family.</text>
</comment>
<protein>
    <recommendedName>
        <fullName evidence="3">Uncharacterized protein ycf35</fullName>
    </recommendedName>
</protein>
<evidence type="ECO:0000256" key="1">
    <source>
        <dbReference type="ARBA" id="ARBA00004474"/>
    </source>
</evidence>
<keyword evidence="5" id="KW-0150">Chloroplast</keyword>
<dbReference type="InterPro" id="IPR009666">
    <property type="entry name" value="Uncharacterised_Ycf35"/>
</dbReference>
<geneLocation type="chloroplast" evidence="5"/>